<reference evidence="1" key="1">
    <citation type="submission" date="2014-11" db="EMBL/GenBank/DDBJ databases">
        <authorList>
            <person name="Amaro Gonzalez C."/>
        </authorList>
    </citation>
    <scope>NUCLEOTIDE SEQUENCE</scope>
</reference>
<organism evidence="1">
    <name type="scientific">Anguilla anguilla</name>
    <name type="common">European freshwater eel</name>
    <name type="synonym">Muraena anguilla</name>
    <dbReference type="NCBI Taxonomy" id="7936"/>
    <lineage>
        <taxon>Eukaryota</taxon>
        <taxon>Metazoa</taxon>
        <taxon>Chordata</taxon>
        <taxon>Craniata</taxon>
        <taxon>Vertebrata</taxon>
        <taxon>Euteleostomi</taxon>
        <taxon>Actinopterygii</taxon>
        <taxon>Neopterygii</taxon>
        <taxon>Teleostei</taxon>
        <taxon>Anguilliformes</taxon>
        <taxon>Anguillidae</taxon>
        <taxon>Anguilla</taxon>
    </lineage>
</organism>
<protein>
    <submittedName>
        <fullName evidence="1">Uncharacterized protein</fullName>
    </submittedName>
</protein>
<proteinExistence type="predicted"/>
<dbReference type="EMBL" id="GBXM01016031">
    <property type="protein sequence ID" value="JAH92546.1"/>
    <property type="molecule type" value="Transcribed_RNA"/>
</dbReference>
<evidence type="ECO:0000313" key="1">
    <source>
        <dbReference type="EMBL" id="JAH92546.1"/>
    </source>
</evidence>
<name>A0A0E9WQI3_ANGAN</name>
<reference evidence="1" key="2">
    <citation type="journal article" date="2015" name="Fish Shellfish Immunol.">
        <title>Early steps in the European eel (Anguilla anguilla)-Vibrio vulnificus interaction in the gills: Role of the RtxA13 toxin.</title>
        <authorList>
            <person name="Callol A."/>
            <person name="Pajuelo D."/>
            <person name="Ebbesson L."/>
            <person name="Teles M."/>
            <person name="MacKenzie S."/>
            <person name="Amaro C."/>
        </authorList>
    </citation>
    <scope>NUCLEOTIDE SEQUENCE</scope>
</reference>
<dbReference type="AlphaFoldDB" id="A0A0E9WQI3"/>
<accession>A0A0E9WQI3</accession>
<sequence length="48" mass="5589">MVNGKWKFMSKARTARKAKVNYKYKQNLLCKTNGMVHVTGSSTSFKYR</sequence>